<dbReference type="Proteomes" id="UP000245921">
    <property type="component" value="Unassembled WGS sequence"/>
</dbReference>
<evidence type="ECO:0000256" key="4">
    <source>
        <dbReference type="ARBA" id="ARBA00022980"/>
    </source>
</evidence>
<dbReference type="NCBIfam" id="TIGR00061">
    <property type="entry name" value="L21"/>
    <property type="match status" value="1"/>
</dbReference>
<dbReference type="GO" id="GO:0006412">
    <property type="term" value="P:translation"/>
    <property type="evidence" value="ECO:0007669"/>
    <property type="project" value="UniProtKB-UniRule"/>
</dbReference>
<dbReference type="SUPFAM" id="SSF141091">
    <property type="entry name" value="L21p-like"/>
    <property type="match status" value="1"/>
</dbReference>
<comment type="similarity">
    <text evidence="1 6 7">Belongs to the bacterial ribosomal protein bL21 family.</text>
</comment>
<evidence type="ECO:0000256" key="5">
    <source>
        <dbReference type="ARBA" id="ARBA00023274"/>
    </source>
</evidence>
<evidence type="ECO:0000313" key="8">
    <source>
        <dbReference type="EMBL" id="PWJ90589.1"/>
    </source>
</evidence>
<keyword evidence="9" id="KW-1185">Reference proteome</keyword>
<keyword evidence="5 6" id="KW-0687">Ribonucleoprotein</keyword>
<sequence>MYAIIDFGGKQYKVEEGQTLITEKVNGVEAGSEFVFDKVIFFKNDAETKVGKPFIEGGKVTAEVVEHGKDRKIKILKFKGRKNFRKRKGHRQLYTELKIKTIEA</sequence>
<comment type="caution">
    <text evidence="8">The sequence shown here is derived from an EMBL/GenBank/DDBJ whole genome shotgun (WGS) entry which is preliminary data.</text>
</comment>
<name>A0AA45C639_9BACT</name>
<dbReference type="PANTHER" id="PTHR21349">
    <property type="entry name" value="50S RIBOSOMAL PROTEIN L21"/>
    <property type="match status" value="1"/>
</dbReference>
<evidence type="ECO:0000313" key="9">
    <source>
        <dbReference type="Proteomes" id="UP000245921"/>
    </source>
</evidence>
<dbReference type="PANTHER" id="PTHR21349:SF0">
    <property type="entry name" value="LARGE RIBOSOMAL SUBUNIT PROTEIN BL21M"/>
    <property type="match status" value="1"/>
</dbReference>
<keyword evidence="3 6" id="KW-0694">RNA-binding</keyword>
<dbReference type="InterPro" id="IPR018258">
    <property type="entry name" value="Ribosomal_bL21_CS"/>
</dbReference>
<protein>
    <recommendedName>
        <fullName evidence="6">Large ribosomal subunit protein bL21</fullName>
    </recommendedName>
</protein>
<dbReference type="GO" id="GO:0003735">
    <property type="term" value="F:structural constituent of ribosome"/>
    <property type="evidence" value="ECO:0007669"/>
    <property type="project" value="InterPro"/>
</dbReference>
<dbReference type="PROSITE" id="PS01169">
    <property type="entry name" value="RIBOSOMAL_L21"/>
    <property type="match status" value="1"/>
</dbReference>
<comment type="subunit">
    <text evidence="6">Part of the 50S ribosomal subunit. Contacts protein L20.</text>
</comment>
<organism evidence="8 9">
    <name type="scientific">Oceanotoga teriensis</name>
    <dbReference type="NCBI Taxonomy" id="515440"/>
    <lineage>
        <taxon>Bacteria</taxon>
        <taxon>Thermotogati</taxon>
        <taxon>Thermotogota</taxon>
        <taxon>Thermotogae</taxon>
        <taxon>Petrotogales</taxon>
        <taxon>Petrotogaceae</taxon>
        <taxon>Oceanotoga</taxon>
    </lineage>
</organism>
<dbReference type="InterPro" id="IPR028909">
    <property type="entry name" value="bL21-like"/>
</dbReference>
<accession>A0AA45C639</accession>
<dbReference type="AlphaFoldDB" id="A0AA45C639"/>
<keyword evidence="2 6" id="KW-0699">rRNA-binding</keyword>
<dbReference type="GO" id="GO:0005840">
    <property type="term" value="C:ribosome"/>
    <property type="evidence" value="ECO:0007669"/>
    <property type="project" value="UniProtKB-KW"/>
</dbReference>
<evidence type="ECO:0000256" key="6">
    <source>
        <dbReference type="HAMAP-Rule" id="MF_01363"/>
    </source>
</evidence>
<dbReference type="GO" id="GO:0019843">
    <property type="term" value="F:rRNA binding"/>
    <property type="evidence" value="ECO:0007669"/>
    <property type="project" value="UniProtKB-UniRule"/>
</dbReference>
<dbReference type="GO" id="GO:1990904">
    <property type="term" value="C:ribonucleoprotein complex"/>
    <property type="evidence" value="ECO:0007669"/>
    <property type="project" value="UniProtKB-KW"/>
</dbReference>
<dbReference type="InterPro" id="IPR001787">
    <property type="entry name" value="Ribosomal_bL21"/>
</dbReference>
<dbReference type="GO" id="GO:0005737">
    <property type="term" value="C:cytoplasm"/>
    <property type="evidence" value="ECO:0007669"/>
    <property type="project" value="UniProtKB-ARBA"/>
</dbReference>
<reference evidence="8 9" key="1">
    <citation type="submission" date="2018-05" db="EMBL/GenBank/DDBJ databases">
        <title>Genomic Encyclopedia of Type Strains, Phase IV (KMG-IV): sequencing the most valuable type-strain genomes for metagenomic binning, comparative biology and taxonomic classification.</title>
        <authorList>
            <person name="Goeker M."/>
        </authorList>
    </citation>
    <scope>NUCLEOTIDE SEQUENCE [LARGE SCALE GENOMIC DNA]</scope>
    <source>
        <strain evidence="8 9">DSM 24906</strain>
    </source>
</reference>
<comment type="function">
    <text evidence="6 7">This protein binds to 23S rRNA in the presence of protein L20.</text>
</comment>
<dbReference type="Pfam" id="PF00829">
    <property type="entry name" value="Ribosomal_L21p"/>
    <property type="match status" value="1"/>
</dbReference>
<gene>
    <name evidence="6" type="primary">rplU</name>
    <name evidence="8" type="ORF">C7380_11259</name>
</gene>
<proteinExistence type="inferred from homology"/>
<dbReference type="HAMAP" id="MF_01363">
    <property type="entry name" value="Ribosomal_bL21"/>
    <property type="match status" value="1"/>
</dbReference>
<evidence type="ECO:0000256" key="7">
    <source>
        <dbReference type="RuleBase" id="RU000562"/>
    </source>
</evidence>
<evidence type="ECO:0000256" key="3">
    <source>
        <dbReference type="ARBA" id="ARBA00022884"/>
    </source>
</evidence>
<evidence type="ECO:0000256" key="1">
    <source>
        <dbReference type="ARBA" id="ARBA00008563"/>
    </source>
</evidence>
<dbReference type="InterPro" id="IPR036164">
    <property type="entry name" value="bL21-like_sf"/>
</dbReference>
<dbReference type="EMBL" id="QGGI01000012">
    <property type="protein sequence ID" value="PWJ90589.1"/>
    <property type="molecule type" value="Genomic_DNA"/>
</dbReference>
<dbReference type="RefSeq" id="WP_109605168.1">
    <property type="nucleotide sequence ID" value="NZ_JAMHJO010000001.1"/>
</dbReference>
<keyword evidence="4 6" id="KW-0689">Ribosomal protein</keyword>
<evidence type="ECO:0000256" key="2">
    <source>
        <dbReference type="ARBA" id="ARBA00022730"/>
    </source>
</evidence>